<proteinExistence type="predicted"/>
<keyword evidence="11" id="KW-1185">Reference proteome</keyword>
<evidence type="ECO:0000256" key="1">
    <source>
        <dbReference type="ARBA" id="ARBA00022485"/>
    </source>
</evidence>
<evidence type="ECO:0000256" key="8">
    <source>
        <dbReference type="SAM" id="MobiDB-lite"/>
    </source>
</evidence>
<evidence type="ECO:0000256" key="6">
    <source>
        <dbReference type="ARBA" id="ARBA00023014"/>
    </source>
</evidence>
<dbReference type="SMART" id="SM00986">
    <property type="entry name" value="UDG"/>
    <property type="match status" value="1"/>
</dbReference>
<dbReference type="InterPro" id="IPR036895">
    <property type="entry name" value="Uracil-DNA_glycosylase-like_sf"/>
</dbReference>
<dbReference type="InterPro" id="IPR005122">
    <property type="entry name" value="Uracil-DNA_glycosylase-like"/>
</dbReference>
<evidence type="ECO:0000256" key="2">
    <source>
        <dbReference type="ARBA" id="ARBA00022723"/>
    </source>
</evidence>
<dbReference type="SMART" id="SM00987">
    <property type="entry name" value="UreE_C"/>
    <property type="match status" value="1"/>
</dbReference>
<dbReference type="Proteomes" id="UP001595615">
    <property type="component" value="Unassembled WGS sequence"/>
</dbReference>
<sequence length="256" mass="27191">MGLGGLAASRADALSALSWLVEAGVDTLVGDAPYPWLAAPAPPVIDAPAEKRAERPASRTERPAPPSADSAEVERRVLAADSLDALKQAAATLRAKPIFADGDPASGVMIIGQDAAPDDDRTGRPFSGPSGALLDRMLAAIGRDRSSVYLTNLYLWRSVGGSLSPEETRLCTLILRRHIEMARPRALLLMGEKPTKALVETDVAITKLRGTWTDLTIAGKALPTLITVNPAYLLRQPAAKALAWADLRAFKSRIDA</sequence>
<feature type="region of interest" description="Disordered" evidence="8">
    <location>
        <begin position="47"/>
        <end position="73"/>
    </location>
</feature>
<dbReference type="PANTHER" id="PTHR33693">
    <property type="entry name" value="TYPE-5 URACIL-DNA GLYCOSYLASE"/>
    <property type="match status" value="1"/>
</dbReference>
<accession>A0ABV7XBP4</accession>
<dbReference type="Pfam" id="PF03167">
    <property type="entry name" value="UDG"/>
    <property type="match status" value="1"/>
</dbReference>
<organism evidence="10 11">
    <name type="scientific">Sphingoaurantiacus capsulatus</name>
    <dbReference type="NCBI Taxonomy" id="1771310"/>
    <lineage>
        <taxon>Bacteria</taxon>
        <taxon>Pseudomonadati</taxon>
        <taxon>Pseudomonadota</taxon>
        <taxon>Alphaproteobacteria</taxon>
        <taxon>Sphingomonadales</taxon>
        <taxon>Sphingosinicellaceae</taxon>
        <taxon>Sphingoaurantiacus</taxon>
    </lineage>
</organism>
<dbReference type="InterPro" id="IPR051536">
    <property type="entry name" value="UDG_Type-4/5"/>
</dbReference>
<keyword evidence="5" id="KW-0408">Iron</keyword>
<feature type="domain" description="Uracil-DNA glycosylase-like" evidence="9">
    <location>
        <begin position="99"/>
        <end position="248"/>
    </location>
</feature>
<evidence type="ECO:0000256" key="4">
    <source>
        <dbReference type="ARBA" id="ARBA00022801"/>
    </source>
</evidence>
<keyword evidence="2" id="KW-0479">Metal-binding</keyword>
<evidence type="ECO:0000256" key="7">
    <source>
        <dbReference type="ARBA" id="ARBA00023204"/>
    </source>
</evidence>
<gene>
    <name evidence="10" type="ORF">ACFOMD_13450</name>
</gene>
<evidence type="ECO:0000256" key="5">
    <source>
        <dbReference type="ARBA" id="ARBA00023004"/>
    </source>
</evidence>
<dbReference type="CDD" id="cd10030">
    <property type="entry name" value="UDG-F4_TTUDGA_SPO1dp_like"/>
    <property type="match status" value="1"/>
</dbReference>
<keyword evidence="10" id="KW-0326">Glycosidase</keyword>
<keyword evidence="3" id="KW-0227">DNA damage</keyword>
<name>A0ABV7XBP4_9SPHN</name>
<reference evidence="11" key="1">
    <citation type="journal article" date="2019" name="Int. J. Syst. Evol. Microbiol.">
        <title>The Global Catalogue of Microorganisms (GCM) 10K type strain sequencing project: providing services to taxonomists for standard genome sequencing and annotation.</title>
        <authorList>
            <consortium name="The Broad Institute Genomics Platform"/>
            <consortium name="The Broad Institute Genome Sequencing Center for Infectious Disease"/>
            <person name="Wu L."/>
            <person name="Ma J."/>
        </authorList>
    </citation>
    <scope>NUCLEOTIDE SEQUENCE [LARGE SCALE GENOMIC DNA]</scope>
    <source>
        <strain evidence="11">KCTC 42644</strain>
    </source>
</reference>
<keyword evidence="4 10" id="KW-0378">Hydrolase</keyword>
<dbReference type="PANTHER" id="PTHR33693:SF1">
    <property type="entry name" value="TYPE-4 URACIL-DNA GLYCOSYLASE"/>
    <property type="match status" value="1"/>
</dbReference>
<dbReference type="EMBL" id="JBHRXV010000011">
    <property type="protein sequence ID" value="MFC3713580.1"/>
    <property type="molecule type" value="Genomic_DNA"/>
</dbReference>
<keyword evidence="1" id="KW-0004">4Fe-4S</keyword>
<dbReference type="SUPFAM" id="SSF52141">
    <property type="entry name" value="Uracil-DNA glycosylase-like"/>
    <property type="match status" value="1"/>
</dbReference>
<dbReference type="EC" id="3.2.2.27" evidence="10"/>
<protein>
    <submittedName>
        <fullName evidence="10">Uracil-DNA glycosylase</fullName>
        <ecNumber evidence="10">3.2.2.27</ecNumber>
    </submittedName>
</protein>
<evidence type="ECO:0000256" key="3">
    <source>
        <dbReference type="ARBA" id="ARBA00022763"/>
    </source>
</evidence>
<keyword evidence="6" id="KW-0411">Iron-sulfur</keyword>
<keyword evidence="7" id="KW-0234">DNA repair</keyword>
<evidence type="ECO:0000259" key="9">
    <source>
        <dbReference type="SMART" id="SM00986"/>
    </source>
</evidence>
<dbReference type="GO" id="GO:0004844">
    <property type="term" value="F:uracil DNA N-glycosylase activity"/>
    <property type="evidence" value="ECO:0007669"/>
    <property type="project" value="UniProtKB-EC"/>
</dbReference>
<evidence type="ECO:0000313" key="10">
    <source>
        <dbReference type="EMBL" id="MFC3713580.1"/>
    </source>
</evidence>
<comment type="caution">
    <text evidence="10">The sequence shown here is derived from an EMBL/GenBank/DDBJ whole genome shotgun (WGS) entry which is preliminary data.</text>
</comment>
<dbReference type="Gene3D" id="3.40.470.10">
    <property type="entry name" value="Uracil-DNA glycosylase-like domain"/>
    <property type="match status" value="1"/>
</dbReference>
<dbReference type="RefSeq" id="WP_380862209.1">
    <property type="nucleotide sequence ID" value="NZ_JBHRXV010000011.1"/>
</dbReference>
<evidence type="ECO:0000313" key="11">
    <source>
        <dbReference type="Proteomes" id="UP001595615"/>
    </source>
</evidence>
<feature type="compositionally biased region" description="Basic and acidic residues" evidence="8">
    <location>
        <begin position="48"/>
        <end position="62"/>
    </location>
</feature>